<feature type="domain" description="Acetyl-CoA dehydrogenase-like C-terminal" evidence="14">
    <location>
        <begin position="467"/>
        <end position="591"/>
    </location>
</feature>
<accession>A0A9X3TVE5</accession>
<dbReference type="GO" id="GO:0016627">
    <property type="term" value="F:oxidoreductase activity, acting on the CH-CH group of donors"/>
    <property type="evidence" value="ECO:0007669"/>
    <property type="project" value="InterPro"/>
</dbReference>
<dbReference type="PANTHER" id="PTHR42803:SF1">
    <property type="entry name" value="BROAD-SPECIFICITY LINEAR ACYL-COA DEHYDROGENASE FADE5"/>
    <property type="match status" value="1"/>
</dbReference>
<evidence type="ECO:0000259" key="12">
    <source>
        <dbReference type="Pfam" id="PF02770"/>
    </source>
</evidence>
<name>A0A9X3TVE5_9PROT</name>
<dbReference type="Pfam" id="PF02770">
    <property type="entry name" value="Acyl-CoA_dh_M"/>
    <property type="match status" value="1"/>
</dbReference>
<dbReference type="Pfam" id="PF12806">
    <property type="entry name" value="Acyl-CoA_dh_C"/>
    <property type="match status" value="1"/>
</dbReference>
<dbReference type="PANTHER" id="PTHR42803">
    <property type="entry name" value="ACYL-COA DEHYDROGENASE"/>
    <property type="match status" value="1"/>
</dbReference>
<comment type="cofactor">
    <cofactor evidence="1 10">
        <name>FAD</name>
        <dbReference type="ChEBI" id="CHEBI:57692"/>
    </cofactor>
</comment>
<comment type="caution">
    <text evidence="15">The sequence shown here is derived from an EMBL/GenBank/DDBJ whole genome shotgun (WGS) entry which is preliminary data.</text>
</comment>
<dbReference type="Proteomes" id="UP001141619">
    <property type="component" value="Unassembled WGS sequence"/>
</dbReference>
<evidence type="ECO:0000256" key="6">
    <source>
        <dbReference type="ARBA" id="ARBA00051388"/>
    </source>
</evidence>
<evidence type="ECO:0000256" key="10">
    <source>
        <dbReference type="RuleBase" id="RU362125"/>
    </source>
</evidence>
<comment type="similarity">
    <text evidence="2 10">Belongs to the acyl-CoA dehydrogenase family.</text>
</comment>
<evidence type="ECO:0000256" key="3">
    <source>
        <dbReference type="ARBA" id="ARBA00022630"/>
    </source>
</evidence>
<evidence type="ECO:0000313" key="16">
    <source>
        <dbReference type="Proteomes" id="UP001141619"/>
    </source>
</evidence>
<evidence type="ECO:0000256" key="7">
    <source>
        <dbReference type="ARBA" id="ARBA00058683"/>
    </source>
</evidence>
<evidence type="ECO:0000259" key="11">
    <source>
        <dbReference type="Pfam" id="PF00441"/>
    </source>
</evidence>
<dbReference type="InterPro" id="IPR009075">
    <property type="entry name" value="AcylCo_DH/oxidase_C"/>
</dbReference>
<dbReference type="InterPro" id="IPR037069">
    <property type="entry name" value="AcylCoA_DH/ox_N_sf"/>
</dbReference>
<evidence type="ECO:0000256" key="5">
    <source>
        <dbReference type="ARBA" id="ARBA00023002"/>
    </source>
</evidence>
<organism evidence="15 16">
    <name type="scientific">Govanella unica</name>
    <dbReference type="NCBI Taxonomy" id="2975056"/>
    <lineage>
        <taxon>Bacteria</taxon>
        <taxon>Pseudomonadati</taxon>
        <taxon>Pseudomonadota</taxon>
        <taxon>Alphaproteobacteria</taxon>
        <taxon>Emcibacterales</taxon>
        <taxon>Govanellaceae</taxon>
        <taxon>Govanella</taxon>
    </lineage>
</organism>
<dbReference type="Gene3D" id="2.40.110.10">
    <property type="entry name" value="Butyryl-CoA Dehydrogenase, subunit A, domain 2"/>
    <property type="match status" value="1"/>
</dbReference>
<dbReference type="InterPro" id="IPR052166">
    <property type="entry name" value="Diverse_Acyl-CoA_DH"/>
</dbReference>
<dbReference type="EMBL" id="JANWOI010000001">
    <property type="protein sequence ID" value="MDA5192475.1"/>
    <property type="molecule type" value="Genomic_DNA"/>
</dbReference>
<keyword evidence="16" id="KW-1185">Reference proteome</keyword>
<evidence type="ECO:0000256" key="8">
    <source>
        <dbReference type="ARBA" id="ARBA00066694"/>
    </source>
</evidence>
<dbReference type="Pfam" id="PF00441">
    <property type="entry name" value="Acyl-CoA_dh_1"/>
    <property type="match status" value="1"/>
</dbReference>
<dbReference type="FunFam" id="2.40.110.10:FF:000031">
    <property type="entry name" value="Acyl-CoA dehydrogenase, putative"/>
    <property type="match status" value="1"/>
</dbReference>
<comment type="function">
    <text evidence="7">Involved in the assimilation of dimethylsulphoniopropionate (DMSP), an important compound in the fixation of carbon in marine phytoplankton, by mediating the conversion of 3-(methylthio)propanoyl-CoA (MMPA-CoA) to 3-(methylthio)acryloyl-CoA (MTA-CoA).</text>
</comment>
<evidence type="ECO:0000259" key="14">
    <source>
        <dbReference type="Pfam" id="PF12806"/>
    </source>
</evidence>
<evidence type="ECO:0000256" key="1">
    <source>
        <dbReference type="ARBA" id="ARBA00001974"/>
    </source>
</evidence>
<dbReference type="EC" id="1.3.99.41" evidence="8"/>
<dbReference type="InterPro" id="IPR009100">
    <property type="entry name" value="AcylCoA_DH/oxidase_NM_dom_sf"/>
</dbReference>
<evidence type="ECO:0000313" key="15">
    <source>
        <dbReference type="EMBL" id="MDA5192475.1"/>
    </source>
</evidence>
<dbReference type="Gene3D" id="1.10.540.10">
    <property type="entry name" value="Acyl-CoA dehydrogenase/oxidase, N-terminal domain"/>
    <property type="match status" value="1"/>
</dbReference>
<dbReference type="RefSeq" id="WP_274942182.1">
    <property type="nucleotide sequence ID" value="NZ_JANWOI010000001.1"/>
</dbReference>
<dbReference type="GO" id="GO:0050660">
    <property type="term" value="F:flavin adenine dinucleotide binding"/>
    <property type="evidence" value="ECO:0007669"/>
    <property type="project" value="InterPro"/>
</dbReference>
<reference evidence="15" key="1">
    <citation type="submission" date="2022-08" db="EMBL/GenBank/DDBJ databases">
        <authorList>
            <person name="Vandamme P."/>
            <person name="Hettiarachchi A."/>
            <person name="Peeters C."/>
            <person name="Cnockaert M."/>
            <person name="Carlier A."/>
        </authorList>
    </citation>
    <scope>NUCLEOTIDE SEQUENCE</scope>
    <source>
        <strain evidence="15">LMG 31809</strain>
    </source>
</reference>
<comment type="catalytic activity">
    <reaction evidence="6">
        <text>3-(methylsulfanyl)propanoyl-CoA + oxidized [electron-transfer flavoprotein] + H(+) = 3-(methylsulfanyl)acryloyl-CoA + reduced [electron-transfer flavoprotein]</text>
        <dbReference type="Rhea" id="RHEA:52612"/>
        <dbReference type="Rhea" id="RHEA-COMP:10685"/>
        <dbReference type="Rhea" id="RHEA-COMP:10686"/>
        <dbReference type="ChEBI" id="CHEBI:15378"/>
        <dbReference type="ChEBI" id="CHEBI:57692"/>
        <dbReference type="ChEBI" id="CHEBI:58307"/>
        <dbReference type="ChEBI" id="CHEBI:82815"/>
        <dbReference type="ChEBI" id="CHEBI:84994"/>
        <dbReference type="EC" id="1.3.99.41"/>
    </reaction>
    <physiologicalReaction direction="left-to-right" evidence="6">
        <dbReference type="Rhea" id="RHEA:52613"/>
    </physiologicalReaction>
</comment>
<evidence type="ECO:0000256" key="2">
    <source>
        <dbReference type="ARBA" id="ARBA00009347"/>
    </source>
</evidence>
<dbReference type="InterPro" id="IPR013786">
    <property type="entry name" value="AcylCoA_DH/ox_N"/>
</dbReference>
<dbReference type="Pfam" id="PF02771">
    <property type="entry name" value="Acyl-CoA_dh_N"/>
    <property type="match status" value="1"/>
</dbReference>
<dbReference type="InterPro" id="IPR046373">
    <property type="entry name" value="Acyl-CoA_Oxase/DH_mid-dom_sf"/>
</dbReference>
<keyword evidence="3 10" id="KW-0285">Flavoprotein</keyword>
<dbReference type="Gene3D" id="1.20.140.10">
    <property type="entry name" value="Butyryl-CoA Dehydrogenase, subunit A, domain 3"/>
    <property type="match status" value="1"/>
</dbReference>
<reference evidence="15" key="2">
    <citation type="journal article" date="2023" name="Syst. Appl. Microbiol.">
        <title>Govania unica gen. nov., sp. nov., a rare biosphere bacterium that represents a novel family in the class Alphaproteobacteria.</title>
        <authorList>
            <person name="Vandamme P."/>
            <person name="Peeters C."/>
            <person name="Hettiarachchi A."/>
            <person name="Cnockaert M."/>
            <person name="Carlier A."/>
        </authorList>
    </citation>
    <scope>NUCLEOTIDE SEQUENCE</scope>
    <source>
        <strain evidence="15">LMG 31809</strain>
    </source>
</reference>
<sequence>MPSYKAPVRDLQFVIHELLSLTGQTELTGFDEVTPDLVDAILAEGAKLTEEVLHPLNLPGDEEGCHWDNGNVITPKGFKDAYKLYKDGGWQGMTSNPDHGGQGMPQTLGLAISEMMIAANWGFAMYPGLTKGATEALEVHASDDIKNKYLPNMVSGEWSGTMNLTEPQCGTDLGLIRTKAVPQSDGSYKLTGTKIFISAGEHDLTDNIIHLVLARLPDAPEGIKGISLFVVPKMLVNDDGSLGGRNGVQCARIEEKMGIHSNATCVLNYDDAQGWLIGEANKGMRAMFTMMNEARLGVALQGLAIAEVAYQNAAAYAKDRIQGRALTGPQDTAKPADPIIVHPDVRRMLMTIRAFNEGTRALALWTGLQADITRRHPDAAARQTALDMLSLMTPVAKSYLTDKGFEATNLALQCLGGHGYIREWGMEQFVRDARIAMIYEGTNGVQAMDLIGRKLPADGGRSVRAYFALVQDFITAEKDTAEMTEFTAPLGKSLQQLQQATMWLMQHGMKNPDNAGAGAHDYLNLMALVTLGWLWARMAKTAQAQLAAGTSETEFYTNKLQTARFYFARVLPETATHLARVESGADPVMALAADAF</sequence>
<proteinExistence type="inferred from homology"/>
<dbReference type="SUPFAM" id="SSF56645">
    <property type="entry name" value="Acyl-CoA dehydrogenase NM domain-like"/>
    <property type="match status" value="1"/>
</dbReference>
<dbReference type="InterPro" id="IPR025878">
    <property type="entry name" value="Acyl-CoA_dh-like_C_dom"/>
</dbReference>
<evidence type="ECO:0000256" key="4">
    <source>
        <dbReference type="ARBA" id="ARBA00022827"/>
    </source>
</evidence>
<dbReference type="InterPro" id="IPR036250">
    <property type="entry name" value="AcylCo_DH-like_C"/>
</dbReference>
<dbReference type="SUPFAM" id="SSF47203">
    <property type="entry name" value="Acyl-CoA dehydrogenase C-terminal domain-like"/>
    <property type="match status" value="1"/>
</dbReference>
<gene>
    <name evidence="15" type="ORF">NYP16_00690</name>
</gene>
<feature type="domain" description="Acyl-CoA dehydrogenase/oxidase C-terminal" evidence="11">
    <location>
        <begin position="281"/>
        <end position="450"/>
    </location>
</feature>
<dbReference type="AlphaFoldDB" id="A0A9X3TVE5"/>
<keyword evidence="4 10" id="KW-0274">FAD</keyword>
<feature type="domain" description="Acyl-CoA oxidase/dehydrogenase middle" evidence="12">
    <location>
        <begin position="162"/>
        <end position="271"/>
    </location>
</feature>
<evidence type="ECO:0000259" key="13">
    <source>
        <dbReference type="Pfam" id="PF02771"/>
    </source>
</evidence>
<evidence type="ECO:0000256" key="9">
    <source>
        <dbReference type="ARBA" id="ARBA00069043"/>
    </source>
</evidence>
<keyword evidence="5 10" id="KW-0560">Oxidoreductase</keyword>
<dbReference type="InterPro" id="IPR006091">
    <property type="entry name" value="Acyl-CoA_Oxase/DH_mid-dom"/>
</dbReference>
<protein>
    <recommendedName>
        <fullName evidence="9">3-methylmercaptopropionyl-CoA dehydrogenase</fullName>
        <ecNumber evidence="8">1.3.99.41</ecNumber>
    </recommendedName>
</protein>
<feature type="domain" description="Acyl-CoA dehydrogenase/oxidase N-terminal" evidence="13">
    <location>
        <begin position="79"/>
        <end position="157"/>
    </location>
</feature>